<dbReference type="GO" id="GO:0006369">
    <property type="term" value="P:termination of RNA polymerase II transcription"/>
    <property type="evidence" value="ECO:0007669"/>
    <property type="project" value="TreeGrafter"/>
</dbReference>
<dbReference type="RefSeq" id="XP_071746804.1">
    <property type="nucleotide sequence ID" value="XM_071890703.1"/>
</dbReference>
<evidence type="ECO:0000256" key="3">
    <source>
        <dbReference type="ARBA" id="ARBA00023015"/>
    </source>
</evidence>
<dbReference type="Pfam" id="PF09637">
    <property type="entry name" value="Med18"/>
    <property type="match status" value="2"/>
</dbReference>
<comment type="function">
    <text evidence="6">Component of the Mediator complex, a coactivator involved in the regulated transcription of nearly all RNA polymerase II-dependent genes. Mediator functions as a bridge to convey information from gene-specific regulatory proteins to the basal RNA polymerase II transcription machinery. Mediator is recruited to promoters by direct interactions with regulatory proteins and serves as a scaffold for the assembly of a functional preinitiation complex with RNA polymerase II and the general transcription factors.</text>
</comment>
<keyword evidence="6" id="KW-0010">Activator</keyword>
<proteinExistence type="inferred from homology"/>
<dbReference type="GeneID" id="121121464"/>
<protein>
    <recommendedName>
        <fullName evidence="6">Mediator of RNA polymerase II transcription subunit 18</fullName>
    </recommendedName>
    <alternativeName>
        <fullName evidence="6">Mediator complex subunit 18</fullName>
    </alternativeName>
</protein>
<keyword evidence="4 6" id="KW-0804">Transcription</keyword>
<evidence type="ECO:0000256" key="4">
    <source>
        <dbReference type="ARBA" id="ARBA00023163"/>
    </source>
</evidence>
<dbReference type="GO" id="GO:0016592">
    <property type="term" value="C:mediator complex"/>
    <property type="evidence" value="ECO:0007669"/>
    <property type="project" value="InterPro"/>
</dbReference>
<gene>
    <name evidence="6" type="primary">MED18</name>
</gene>
<dbReference type="GO" id="GO:0003712">
    <property type="term" value="F:transcription coregulator activity"/>
    <property type="evidence" value="ECO:0007669"/>
    <property type="project" value="InterPro"/>
</dbReference>
<evidence type="ECO:0000313" key="7">
    <source>
        <dbReference type="EMBL" id="CDW17441.1"/>
    </source>
</evidence>
<sequence>MSGMMSSSSGPGGPVVQGIATLTTAMTTNIIPDQEYLLQGSILDPHVDVLKHRLGGLCDNVDPSSSGHETFQEREMVFTIRGSSGQPLTLRIRRPLDPHSDIPWQLRYVGQAELKNRATVVRSCYEIACSSNAIEFLLELGCRLDYEFVAKGFIFRKGRMKVIISKIFKLNSSSNLPPGAPLNMESLEPQTNSHLVELSILAPSGNDAVAEDMKNFAEQLKPLVLLDKIDPPRA</sequence>
<dbReference type="PANTHER" id="PTHR13321:SF2">
    <property type="entry name" value="MEDIATOR OF RNA POLYMERASE II TRANSCRIPTION SUBUNIT 18"/>
    <property type="match status" value="1"/>
</dbReference>
<name>A0A0K2SW00_LEPSM</name>
<comment type="similarity">
    <text evidence="2 6">Belongs to the Mediator complex subunit 18 family.</text>
</comment>
<evidence type="ECO:0000256" key="6">
    <source>
        <dbReference type="RuleBase" id="RU364150"/>
    </source>
</evidence>
<dbReference type="RefSeq" id="XP_040572335.1">
    <property type="nucleotide sequence ID" value="XM_040716401.2"/>
</dbReference>
<dbReference type="EMBL" id="HACA01000080">
    <property type="protein sequence ID" value="CDW17441.1"/>
    <property type="molecule type" value="Transcribed_RNA"/>
</dbReference>
<dbReference type="Gene3D" id="2.40.320.10">
    <property type="entry name" value="Hypothetical Protein Pfu-838710-001"/>
    <property type="match status" value="1"/>
</dbReference>
<keyword evidence="3 6" id="KW-0805">Transcription regulation</keyword>
<reference evidence="7" key="1">
    <citation type="submission" date="2014-05" db="EMBL/GenBank/DDBJ databases">
        <authorList>
            <person name="Chronopoulou M."/>
        </authorList>
    </citation>
    <scope>NUCLEOTIDE SEQUENCE</scope>
    <source>
        <tissue evidence="7">Whole organism</tissue>
    </source>
</reference>
<dbReference type="AlphaFoldDB" id="A0A0K2SW00"/>
<evidence type="ECO:0000256" key="2">
    <source>
        <dbReference type="ARBA" id="ARBA00009814"/>
    </source>
</evidence>
<evidence type="ECO:0000256" key="5">
    <source>
        <dbReference type="ARBA" id="ARBA00023242"/>
    </source>
</evidence>
<organism evidence="7">
    <name type="scientific">Lepeophtheirus salmonis</name>
    <name type="common">Salmon louse</name>
    <name type="synonym">Caligus salmonis</name>
    <dbReference type="NCBI Taxonomy" id="72036"/>
    <lineage>
        <taxon>Eukaryota</taxon>
        <taxon>Metazoa</taxon>
        <taxon>Ecdysozoa</taxon>
        <taxon>Arthropoda</taxon>
        <taxon>Crustacea</taxon>
        <taxon>Multicrustacea</taxon>
        <taxon>Hexanauplia</taxon>
        <taxon>Copepoda</taxon>
        <taxon>Siphonostomatoida</taxon>
        <taxon>Caligidae</taxon>
        <taxon>Lepeophtheirus</taxon>
    </lineage>
</organism>
<evidence type="ECO:0000256" key="1">
    <source>
        <dbReference type="ARBA" id="ARBA00004123"/>
    </source>
</evidence>
<dbReference type="GO" id="GO:0070847">
    <property type="term" value="C:core mediator complex"/>
    <property type="evidence" value="ECO:0007669"/>
    <property type="project" value="TreeGrafter"/>
</dbReference>
<dbReference type="GO" id="GO:0006357">
    <property type="term" value="P:regulation of transcription by RNA polymerase II"/>
    <property type="evidence" value="ECO:0007669"/>
    <property type="project" value="InterPro"/>
</dbReference>
<dbReference type="OrthoDB" id="10018982at2759"/>
<keyword evidence="5 6" id="KW-0539">Nucleus</keyword>
<dbReference type="OMA" id="FEYSVKG"/>
<accession>A0A0K2SW00</accession>
<comment type="subunit">
    <text evidence="6">Component of the Mediator complex.</text>
</comment>
<dbReference type="InterPro" id="IPR019095">
    <property type="entry name" value="Mediator_Med18"/>
</dbReference>
<comment type="subcellular location">
    <subcellularLocation>
        <location evidence="1 6">Nucleus</location>
    </subcellularLocation>
</comment>
<dbReference type="PANTHER" id="PTHR13321">
    <property type="entry name" value="MEDIATOR OF RNA POLYMERASE II TRANSCRIPTION, SUBUNIT 18"/>
    <property type="match status" value="1"/>
</dbReference>